<dbReference type="InterPro" id="IPR039361">
    <property type="entry name" value="Cyclin"/>
</dbReference>
<protein>
    <recommendedName>
        <fullName evidence="7">G2/mitotic-specific cyclin-B3</fullName>
    </recommendedName>
</protein>
<sequence length="421" mass="47431">MEEMRTRAAKRRVGALSATLLDDTIVHVARAAELEAATHAAQMQHVWHRYAEPLFVVMSHVCKAWHHALEEFGFEALWRAAFTLRFPHLLEHWEPHLPHDVSYRSLYNAAVSAHGLLYIKDLGGLSQAPIEYVVLKYGVLPSYLQNQHQSNAAMRAILIDWLVTVVRGLTLCGLDFHVVYRAVGLLDRYLSTRMVKQSKLQLLGLACARVAAKHEALRLGVPSIEVPSPKVLVHMTGNTFTEEQVGRMEGKVLRRLHFELPVPTALDVLDHFLFAYAQLPWLTLEAPYNEALCRYIFDLTLREYVFFEFGAEVCAVAALQLVLHTAGKPWPSALQRELSSRIGFTPSQLQRCVFALHTVWRASASNPLQAIQQAHFPVTLIRPPESPYINCEGMEEVPAIAIPLRLDDPHVHRPGKAGISH</sequence>
<proteinExistence type="inferred from homology"/>
<comment type="caution">
    <text evidence="5">The sequence shown here is derived from an EMBL/GenBank/DDBJ whole genome shotgun (WGS) entry which is preliminary data.</text>
</comment>
<dbReference type="PANTHER" id="PTHR10177">
    <property type="entry name" value="CYCLINS"/>
    <property type="match status" value="1"/>
</dbReference>
<dbReference type="AlphaFoldDB" id="A0AB34JCV3"/>
<organism evidence="5 6">
    <name type="scientific">Prymnesium parvum</name>
    <name type="common">Toxic golden alga</name>
    <dbReference type="NCBI Taxonomy" id="97485"/>
    <lineage>
        <taxon>Eukaryota</taxon>
        <taxon>Haptista</taxon>
        <taxon>Haptophyta</taxon>
        <taxon>Prymnesiophyceae</taxon>
        <taxon>Prymnesiales</taxon>
        <taxon>Prymnesiaceae</taxon>
        <taxon>Prymnesium</taxon>
    </lineage>
</organism>
<dbReference type="Gene3D" id="1.10.472.10">
    <property type="entry name" value="Cyclin-like"/>
    <property type="match status" value="2"/>
</dbReference>
<evidence type="ECO:0000313" key="6">
    <source>
        <dbReference type="Proteomes" id="UP001515480"/>
    </source>
</evidence>
<dbReference type="SMART" id="SM00385">
    <property type="entry name" value="CYCLIN"/>
    <property type="match status" value="2"/>
</dbReference>
<feature type="domain" description="Cyclin C-terminal" evidence="4">
    <location>
        <begin position="263"/>
        <end position="384"/>
    </location>
</feature>
<dbReference type="Pfam" id="PF00134">
    <property type="entry name" value="Cyclin_N"/>
    <property type="match status" value="1"/>
</dbReference>
<gene>
    <name evidence="5" type="ORF">AB1Y20_023030</name>
</gene>
<dbReference type="InterPro" id="IPR004367">
    <property type="entry name" value="Cyclin_C-dom"/>
</dbReference>
<evidence type="ECO:0000256" key="1">
    <source>
        <dbReference type="ARBA" id="ARBA00023127"/>
    </source>
</evidence>
<dbReference type="EMBL" id="JBGBPQ010000009">
    <property type="protein sequence ID" value="KAL1519515.1"/>
    <property type="molecule type" value="Genomic_DNA"/>
</dbReference>
<evidence type="ECO:0008006" key="7">
    <source>
        <dbReference type="Google" id="ProtNLM"/>
    </source>
</evidence>
<name>A0AB34JCV3_PRYPA</name>
<evidence type="ECO:0000259" key="4">
    <source>
        <dbReference type="SMART" id="SM01332"/>
    </source>
</evidence>
<evidence type="ECO:0000259" key="3">
    <source>
        <dbReference type="SMART" id="SM00385"/>
    </source>
</evidence>
<reference evidence="5 6" key="1">
    <citation type="journal article" date="2024" name="Science">
        <title>Giant polyketide synthase enzymes in the biosynthesis of giant marine polyether toxins.</title>
        <authorList>
            <person name="Fallon T.R."/>
            <person name="Shende V.V."/>
            <person name="Wierzbicki I.H."/>
            <person name="Pendleton A.L."/>
            <person name="Watervoot N.F."/>
            <person name="Auber R.P."/>
            <person name="Gonzalez D.J."/>
            <person name="Wisecaver J.H."/>
            <person name="Moore B.S."/>
        </authorList>
    </citation>
    <scope>NUCLEOTIDE SEQUENCE [LARGE SCALE GENOMIC DNA]</scope>
    <source>
        <strain evidence="5 6">12B1</strain>
    </source>
</reference>
<dbReference type="FunFam" id="1.10.472.10:FF:000057">
    <property type="entry name" value="Cyclin N-terminal domain containing 2"/>
    <property type="match status" value="1"/>
</dbReference>
<accession>A0AB34JCV3</accession>
<dbReference type="SUPFAM" id="SSF47954">
    <property type="entry name" value="Cyclin-like"/>
    <property type="match status" value="2"/>
</dbReference>
<evidence type="ECO:0000313" key="5">
    <source>
        <dbReference type="EMBL" id="KAL1519515.1"/>
    </source>
</evidence>
<dbReference type="SMART" id="SM01332">
    <property type="entry name" value="Cyclin_C"/>
    <property type="match status" value="1"/>
</dbReference>
<comment type="similarity">
    <text evidence="2">Belongs to the cyclin family.</text>
</comment>
<dbReference type="InterPro" id="IPR006671">
    <property type="entry name" value="Cyclin_N"/>
</dbReference>
<keyword evidence="6" id="KW-1185">Reference proteome</keyword>
<dbReference type="InterPro" id="IPR013763">
    <property type="entry name" value="Cyclin-like_dom"/>
</dbReference>
<feature type="domain" description="Cyclin-like" evidence="3">
    <location>
        <begin position="160"/>
        <end position="254"/>
    </location>
</feature>
<dbReference type="Proteomes" id="UP001515480">
    <property type="component" value="Unassembled WGS sequence"/>
</dbReference>
<keyword evidence="1 2" id="KW-0195">Cyclin</keyword>
<dbReference type="Pfam" id="PF02984">
    <property type="entry name" value="Cyclin_C"/>
    <property type="match status" value="1"/>
</dbReference>
<dbReference type="InterPro" id="IPR036915">
    <property type="entry name" value="Cyclin-like_sf"/>
</dbReference>
<evidence type="ECO:0000256" key="2">
    <source>
        <dbReference type="RuleBase" id="RU000383"/>
    </source>
</evidence>
<feature type="domain" description="Cyclin-like" evidence="3">
    <location>
        <begin position="271"/>
        <end position="358"/>
    </location>
</feature>